<dbReference type="Pfam" id="PF10374">
    <property type="entry name" value="EST1"/>
    <property type="match status" value="1"/>
</dbReference>
<evidence type="ECO:0000259" key="2">
    <source>
        <dbReference type="Pfam" id="PF10373"/>
    </source>
</evidence>
<feature type="region of interest" description="Disordered" evidence="1">
    <location>
        <begin position="670"/>
        <end position="827"/>
    </location>
</feature>
<reference evidence="5" key="2">
    <citation type="journal article" date="2018" name="Nat. Commun.">
        <title>Extreme sensitivity to ultraviolet light in the fungal pathogen causing white-nose syndrome of bats.</title>
        <authorList>
            <person name="Palmer J.M."/>
            <person name="Drees K.P."/>
            <person name="Foster J.T."/>
            <person name="Lindner D.L."/>
        </authorList>
    </citation>
    <scope>NUCLEOTIDE SEQUENCE [LARGE SCALE GENOMIC DNA]</scope>
    <source>
        <strain evidence="5">UAMH 10579</strain>
    </source>
</reference>
<dbReference type="AlphaFoldDB" id="A0A1B8GNC7"/>
<evidence type="ECO:0000313" key="5">
    <source>
        <dbReference type="Proteomes" id="UP000091956"/>
    </source>
</evidence>
<sequence>MAANAEVQWHAAKQIHRELRAKLKERESLIGDIEDLISELRVACETTIFADFEYATAEGVETALWEAHSSINKRYRKIVARLKTPEQKRITVERRKWEKRYADFLKLSQYYYKGYIQRLASHFDGLEELRIIAHRLTLSTLSADPPVEVSEDLKHLILLSCHSTLLRLGDLYRYRNDLNTKDRSWEKANAHYGLANDLYPDSGRAFNQMAVISLADGNHLDAVYYLYRALAVKEPHPLAQSNLAVEFKKITTTWLGPAQKRDSPVGNPAAGMVLWFVRLHAQLYKGEDFPNHDELENEVLSQMTVLLKEQSLEDILDRIVIINIAAEYFAGVRLAEAESDEASERCVQAYYFYLRLNVRMLFMLLQLLQPELDDANHGHNAPDVTGKEKQTSAESITAVTRRILPALRQYSTWLVATAPVISAQVGTAPICIHIKEMWSMYCTTLSLLVAVFPVAELPDIDYLLEEDSATVGFKPFRDSTLCRLYTDSEDKLKKRSTDPGVERHHPNVEMMARIREILRDGMVLATNTEYPIYAVDGQFRFFEDGPPPSALEDASPMTQPSELETQASSRFSYTGEHQRVIELSSEFKRPPSVDPSESHQSLSTDMYQMVDDLVTPSKMITDGNVNGSAETSYGMHSNTALEVFASFQGMNQEPYQPTPPRISGFPGFAPSPFSPRPGELQGSGHEWPPVTRGTGKENYAPMTSFQHSSNNSTPHSNWERTPSTANTSFPRGGPSFNAAQQLQQSLEAQHQPSGFSNSSSIYQNTPVNHLGVNGNQTPYNLPRKLGPGYAPRSEYEKQVMLQSSAWNGSQPAAYARNDPTPPSGQGS</sequence>
<keyword evidence="5" id="KW-1185">Reference proteome</keyword>
<dbReference type="EMBL" id="KV460222">
    <property type="protein sequence ID" value="OBT97341.1"/>
    <property type="molecule type" value="Genomic_DNA"/>
</dbReference>
<feature type="compositionally biased region" description="Low complexity" evidence="1">
    <location>
        <begin position="738"/>
        <end position="751"/>
    </location>
</feature>
<dbReference type="Proteomes" id="UP000091956">
    <property type="component" value="Unassembled WGS sequence"/>
</dbReference>
<dbReference type="OrthoDB" id="69928at2759"/>
<accession>A0A1B8GNC7</accession>
<evidence type="ECO:0000313" key="4">
    <source>
        <dbReference type="EMBL" id="OBT97341.1"/>
    </source>
</evidence>
<protein>
    <recommendedName>
        <fullName evidence="6">DNA/RNA-binding domain-containing protein</fullName>
    </recommendedName>
</protein>
<organism evidence="4 5">
    <name type="scientific">Pseudogymnoascus verrucosus</name>
    <dbReference type="NCBI Taxonomy" id="342668"/>
    <lineage>
        <taxon>Eukaryota</taxon>
        <taxon>Fungi</taxon>
        <taxon>Dikarya</taxon>
        <taxon>Ascomycota</taxon>
        <taxon>Pezizomycotina</taxon>
        <taxon>Leotiomycetes</taxon>
        <taxon>Thelebolales</taxon>
        <taxon>Thelebolaceae</taxon>
        <taxon>Pseudogymnoascus</taxon>
    </lineage>
</organism>
<dbReference type="SUPFAM" id="SSF48452">
    <property type="entry name" value="TPR-like"/>
    <property type="match status" value="1"/>
</dbReference>
<dbReference type="Pfam" id="PF10373">
    <property type="entry name" value="EST1_DNA_bind"/>
    <property type="match status" value="1"/>
</dbReference>
<dbReference type="RefSeq" id="XP_018131074.1">
    <property type="nucleotide sequence ID" value="XM_018273769.2"/>
</dbReference>
<feature type="domain" description="DNA/RNA-binding" evidence="2">
    <location>
        <begin position="188"/>
        <end position="478"/>
    </location>
</feature>
<gene>
    <name evidence="4" type="ORF">VE01_04294</name>
</gene>
<feature type="compositionally biased region" description="Polar residues" evidence="1">
    <location>
        <begin position="800"/>
        <end position="810"/>
    </location>
</feature>
<reference evidence="4 5" key="1">
    <citation type="submission" date="2016-03" db="EMBL/GenBank/DDBJ databases">
        <title>Comparative genomics of Pseudogymnoascus destructans, the fungus causing white-nose syndrome of bats.</title>
        <authorList>
            <person name="Palmer J.M."/>
            <person name="Drees K.P."/>
            <person name="Foster J.T."/>
            <person name="Lindner D.L."/>
        </authorList>
    </citation>
    <scope>NUCLEOTIDE SEQUENCE [LARGE SCALE GENOMIC DNA]</scope>
    <source>
        <strain evidence="4 5">UAMH 10579</strain>
    </source>
</reference>
<dbReference type="InterPro" id="IPR019458">
    <property type="entry name" value="Est1-like_N"/>
</dbReference>
<feature type="compositionally biased region" description="Polar residues" evidence="1">
    <location>
        <begin position="701"/>
        <end position="729"/>
    </location>
</feature>
<dbReference type="InterPro" id="IPR018834">
    <property type="entry name" value="DNA/RNA-bd_Est1-type"/>
</dbReference>
<evidence type="ECO:0000256" key="1">
    <source>
        <dbReference type="SAM" id="MobiDB-lite"/>
    </source>
</evidence>
<evidence type="ECO:0008006" key="6">
    <source>
        <dbReference type="Google" id="ProtNLM"/>
    </source>
</evidence>
<dbReference type="InterPro" id="IPR011990">
    <property type="entry name" value="TPR-like_helical_dom_sf"/>
</dbReference>
<dbReference type="PANTHER" id="PTHR15696:SF36">
    <property type="entry name" value="NONSENSE-MEDIATED MRNA DECAY FACTOR"/>
    <property type="match status" value="1"/>
</dbReference>
<proteinExistence type="predicted"/>
<evidence type="ECO:0000259" key="3">
    <source>
        <dbReference type="Pfam" id="PF10374"/>
    </source>
</evidence>
<dbReference type="PANTHER" id="PTHR15696">
    <property type="entry name" value="SMG-7 SUPPRESSOR WITH MORPHOLOGICAL EFFECT ON GENITALIA PROTEIN 7"/>
    <property type="match status" value="1"/>
</dbReference>
<dbReference type="Gene3D" id="1.25.40.10">
    <property type="entry name" value="Tetratricopeptide repeat domain"/>
    <property type="match status" value="1"/>
</dbReference>
<name>A0A1B8GNC7_9PEZI</name>
<feature type="compositionally biased region" description="Polar residues" evidence="1">
    <location>
        <begin position="752"/>
        <end position="779"/>
    </location>
</feature>
<feature type="domain" description="Telomerase activating protein Est1-like N-terminal" evidence="3">
    <location>
        <begin position="60"/>
        <end position="178"/>
    </location>
</feature>
<dbReference type="GeneID" id="28837680"/>
<dbReference type="STRING" id="342668.A0A1B8GNC7"/>
<dbReference type="InterPro" id="IPR045153">
    <property type="entry name" value="Est1/Ebs1-like"/>
</dbReference>